<dbReference type="Pfam" id="PF05838">
    <property type="entry name" value="Glyco_hydro_108"/>
    <property type="match status" value="1"/>
</dbReference>
<dbReference type="Pfam" id="PF09374">
    <property type="entry name" value="PG_binding_3"/>
    <property type="match status" value="1"/>
</dbReference>
<dbReference type="EMBL" id="LR796538">
    <property type="protein sequence ID" value="CAB4150398.1"/>
    <property type="molecule type" value="Genomic_DNA"/>
</dbReference>
<evidence type="ECO:0000259" key="1">
    <source>
        <dbReference type="Pfam" id="PF05838"/>
    </source>
</evidence>
<name>A0A6J5LTE9_9CAUD</name>
<evidence type="ECO:0000313" key="4">
    <source>
        <dbReference type="EMBL" id="CAB4150398.1"/>
    </source>
</evidence>
<gene>
    <name evidence="3" type="ORF">UFOVP294_52</name>
    <name evidence="4" type="ORF">UFOVP566_33</name>
</gene>
<reference evidence="3" key="1">
    <citation type="submission" date="2020-04" db="EMBL/GenBank/DDBJ databases">
        <authorList>
            <person name="Chiriac C."/>
            <person name="Salcher M."/>
            <person name="Ghai R."/>
            <person name="Kavagutti S V."/>
        </authorList>
    </citation>
    <scope>NUCLEOTIDE SEQUENCE</scope>
</reference>
<organism evidence="3">
    <name type="scientific">uncultured Caudovirales phage</name>
    <dbReference type="NCBI Taxonomy" id="2100421"/>
    <lineage>
        <taxon>Viruses</taxon>
        <taxon>Duplodnaviria</taxon>
        <taxon>Heunggongvirae</taxon>
        <taxon>Uroviricota</taxon>
        <taxon>Caudoviricetes</taxon>
        <taxon>Peduoviridae</taxon>
        <taxon>Maltschvirus</taxon>
        <taxon>Maltschvirus maltsch</taxon>
    </lineage>
</organism>
<dbReference type="CDD" id="cd13926">
    <property type="entry name" value="N-acetylmuramidase_GH108"/>
    <property type="match status" value="1"/>
</dbReference>
<sequence length="174" mass="18955">MIENFEASFDHLIKSEGGYVWDKDDSGGETNLGVTKGAWSSYLGREIEPGEMKALTVNDVKPFYKKMYWDKLSCDSLPNGVDYAVFDFGVNAGTGRSAKFLQRAVGAVVDGAIGPATLGKVKAMDSDALLKAFSNQKNAFYNSIVENNPTQSKFLKGWLNRVASVQTTAESMMA</sequence>
<dbReference type="Gene3D" id="1.20.141.10">
    <property type="entry name" value="Chitosanase, subunit A, domain 1"/>
    <property type="match status" value="1"/>
</dbReference>
<dbReference type="SUPFAM" id="SSF53955">
    <property type="entry name" value="Lysozyme-like"/>
    <property type="match status" value="1"/>
</dbReference>
<proteinExistence type="predicted"/>
<protein>
    <submittedName>
        <fullName evidence="3">ZliS Lysozyme family protein</fullName>
    </submittedName>
</protein>
<dbReference type="InterPro" id="IPR008565">
    <property type="entry name" value="TtsA-like_GH18_dom"/>
</dbReference>
<evidence type="ECO:0000259" key="2">
    <source>
        <dbReference type="Pfam" id="PF09374"/>
    </source>
</evidence>
<dbReference type="InterPro" id="IPR018537">
    <property type="entry name" value="Peptidoglycan-bd_3"/>
</dbReference>
<feature type="domain" description="Peptidoglycan binding" evidence="2">
    <location>
        <begin position="98"/>
        <end position="162"/>
    </location>
</feature>
<evidence type="ECO:0000313" key="3">
    <source>
        <dbReference type="EMBL" id="CAB4136337.1"/>
    </source>
</evidence>
<feature type="domain" description="TtsA-like Glycoside hydrolase family 108" evidence="1">
    <location>
        <begin position="10"/>
        <end position="93"/>
    </location>
</feature>
<accession>A0A6J5LTE9</accession>
<dbReference type="EMBL" id="LR796311">
    <property type="protein sequence ID" value="CAB4136337.1"/>
    <property type="molecule type" value="Genomic_DNA"/>
</dbReference>
<dbReference type="InterPro" id="IPR023346">
    <property type="entry name" value="Lysozyme-like_dom_sf"/>
</dbReference>